<evidence type="ECO:0000313" key="1">
    <source>
        <dbReference type="EMBL" id="CAG8847327.1"/>
    </source>
</evidence>
<proteinExistence type="predicted"/>
<dbReference type="EMBL" id="CAJVQB010087177">
    <property type="protein sequence ID" value="CAG8847327.1"/>
    <property type="molecule type" value="Genomic_DNA"/>
</dbReference>
<gene>
    <name evidence="1" type="ORF">GMARGA_LOCUS38613</name>
</gene>
<comment type="caution">
    <text evidence="1">The sequence shown here is derived from an EMBL/GenBank/DDBJ whole genome shotgun (WGS) entry which is preliminary data.</text>
</comment>
<reference evidence="1 2" key="1">
    <citation type="submission" date="2021-06" db="EMBL/GenBank/DDBJ databases">
        <authorList>
            <person name="Kallberg Y."/>
            <person name="Tangrot J."/>
            <person name="Rosling A."/>
        </authorList>
    </citation>
    <scope>NUCLEOTIDE SEQUENCE [LARGE SCALE GENOMIC DNA]</scope>
    <source>
        <strain evidence="1 2">120-4 pot B 10/14</strain>
    </source>
</reference>
<feature type="non-terminal residue" evidence="1">
    <location>
        <position position="1"/>
    </location>
</feature>
<accession>A0ABN7X4A2</accession>
<evidence type="ECO:0000313" key="2">
    <source>
        <dbReference type="Proteomes" id="UP000789901"/>
    </source>
</evidence>
<organism evidence="1 2">
    <name type="scientific">Gigaspora margarita</name>
    <dbReference type="NCBI Taxonomy" id="4874"/>
    <lineage>
        <taxon>Eukaryota</taxon>
        <taxon>Fungi</taxon>
        <taxon>Fungi incertae sedis</taxon>
        <taxon>Mucoromycota</taxon>
        <taxon>Glomeromycotina</taxon>
        <taxon>Glomeromycetes</taxon>
        <taxon>Diversisporales</taxon>
        <taxon>Gigasporaceae</taxon>
        <taxon>Gigaspora</taxon>
    </lineage>
</organism>
<name>A0ABN7X4A2_GIGMA</name>
<dbReference type="Proteomes" id="UP000789901">
    <property type="component" value="Unassembled WGS sequence"/>
</dbReference>
<keyword evidence="2" id="KW-1185">Reference proteome</keyword>
<protein>
    <submittedName>
        <fullName evidence="1">7125_t:CDS:1</fullName>
    </submittedName>
</protein>
<sequence length="64" mass="7565">TWAEKLDTICTEILTGEHDSIRLFNLLKNKSITAHALYRINKENFQLLVEEAQIIQEEELFEFL</sequence>